<protein>
    <submittedName>
        <fullName evidence="1">Uncharacterized protein</fullName>
    </submittedName>
</protein>
<sequence>MIEVLLAVSIFMILTTGAIIALVSAYNANRLAEEEMVAAQYASEGIEASRSIRNQGWAYLGYTVSTGVRQNATLGVWEYNGAADNIFDSRYTRVIKVETVNRDGNGNIVLPPSGTPDPNTKKVTSKVSWDFTAARQNDITFTQYLHKWQSTLGGIVIYEDGTNSPKFRDFNISSGIFEAERSADQTSSPGRAWSLKTSPKKLEAIAGYVNSLGVLRVICFDGTSWSDQWGAAITVGGTGTTKRFGIAYESNSGDAIIVYSQGSASANALSYRTKPGSTGCGGANWTSAQSLPTSPALITGTVQWVRLDGSPIASTDRVAAAWSDNNSRLGAAIWDGSAWGNLPTAALETNLERVTSAGDSQSFDLAIESLTGNVLVAWGVLTTTSACTAGSNCMRYSRFTTAWSAAAAVPTVADSATNIDLTPNPDTNQIALVGIDNGTASQNANDLSLGYWSGTAWQGNKANFDTSTQTPIAGSKMVASGWLISGATTRVVFVYNDSNSRDINWITCTPGSTFPCTNQSDYSPDPRFTNPQRWYEIKTDPVNKNQFVFVLSDSHNDLYAKKLSMTTAPAFTWSDTEGGNPLESSLTQNIASPFAFGYWRI</sequence>
<evidence type="ECO:0000313" key="2">
    <source>
        <dbReference type="Proteomes" id="UP000034107"/>
    </source>
</evidence>
<gene>
    <name evidence="1" type="ORF">UX31_C0026G0007</name>
</gene>
<evidence type="ECO:0000313" key="1">
    <source>
        <dbReference type="EMBL" id="KKU20853.1"/>
    </source>
</evidence>
<dbReference type="AlphaFoldDB" id="A0A0G1QSW5"/>
<organism evidence="1 2">
    <name type="scientific">Candidatus Nomurabacteria bacterium GW2011_GWA1_46_11</name>
    <dbReference type="NCBI Taxonomy" id="1618732"/>
    <lineage>
        <taxon>Bacteria</taxon>
        <taxon>Candidatus Nomuraibacteriota</taxon>
    </lineage>
</organism>
<name>A0A0G1QSW5_9BACT</name>
<comment type="caution">
    <text evidence="1">The sequence shown here is derived from an EMBL/GenBank/DDBJ whole genome shotgun (WGS) entry which is preliminary data.</text>
</comment>
<reference evidence="1 2" key="1">
    <citation type="journal article" date="2015" name="Nature">
        <title>rRNA introns, odd ribosomes, and small enigmatic genomes across a large radiation of phyla.</title>
        <authorList>
            <person name="Brown C.T."/>
            <person name="Hug L.A."/>
            <person name="Thomas B.C."/>
            <person name="Sharon I."/>
            <person name="Castelle C.J."/>
            <person name="Singh A."/>
            <person name="Wilkins M.J."/>
            <person name="Williams K.H."/>
            <person name="Banfield J.F."/>
        </authorList>
    </citation>
    <scope>NUCLEOTIDE SEQUENCE [LARGE SCALE GENOMIC DNA]</scope>
</reference>
<dbReference type="EMBL" id="LCLS01000026">
    <property type="protein sequence ID" value="KKU20853.1"/>
    <property type="molecule type" value="Genomic_DNA"/>
</dbReference>
<accession>A0A0G1QSW5</accession>
<proteinExistence type="predicted"/>
<dbReference type="Proteomes" id="UP000034107">
    <property type="component" value="Unassembled WGS sequence"/>
</dbReference>